<dbReference type="PIRSF" id="PIRSF006806">
    <property type="entry name" value="FTHF_cligase"/>
    <property type="match status" value="1"/>
</dbReference>
<keyword evidence="6" id="KW-0436">Ligase</keyword>
<feature type="binding site" evidence="4">
    <location>
        <begin position="141"/>
        <end position="149"/>
    </location>
    <ligand>
        <name>ATP</name>
        <dbReference type="ChEBI" id="CHEBI:30616"/>
    </ligand>
</feature>
<gene>
    <name evidence="6" type="ORF">BVG16_25365</name>
</gene>
<dbReference type="GO" id="GO:0030272">
    <property type="term" value="F:5-formyltetrahydrofolate cyclo-ligase activity"/>
    <property type="evidence" value="ECO:0007669"/>
    <property type="project" value="UniProtKB-EC"/>
</dbReference>
<keyword evidence="5" id="KW-0460">Magnesium</keyword>
<dbReference type="GO" id="GO:0009396">
    <property type="term" value="P:folic acid-containing compound biosynthetic process"/>
    <property type="evidence" value="ECO:0007669"/>
    <property type="project" value="TreeGrafter"/>
</dbReference>
<dbReference type="OrthoDB" id="9801938at2"/>
<comment type="similarity">
    <text evidence="1 5">Belongs to the 5-formyltetrahydrofolate cyclo-ligase family.</text>
</comment>
<dbReference type="EC" id="6.3.3.2" evidence="5"/>
<reference evidence="6 7" key="1">
    <citation type="submission" date="2017-01" db="EMBL/GenBank/DDBJ databases">
        <title>Genome analysis of Paenibacillus selenitrireducens ES3-24.</title>
        <authorList>
            <person name="Xu D."/>
            <person name="Yao R."/>
            <person name="Zheng S."/>
        </authorList>
    </citation>
    <scope>NUCLEOTIDE SEQUENCE [LARGE SCALE GENOMIC DNA]</scope>
    <source>
        <strain evidence="6 7">ES3-24</strain>
    </source>
</reference>
<dbReference type="Proteomes" id="UP000190188">
    <property type="component" value="Unassembled WGS sequence"/>
</dbReference>
<feature type="binding site" evidence="4">
    <location>
        <position position="60"/>
    </location>
    <ligand>
        <name>substrate</name>
    </ligand>
</feature>
<dbReference type="SUPFAM" id="SSF100950">
    <property type="entry name" value="NagB/RpiA/CoA transferase-like"/>
    <property type="match status" value="1"/>
</dbReference>
<dbReference type="NCBIfam" id="TIGR02727">
    <property type="entry name" value="MTHFS_bact"/>
    <property type="match status" value="1"/>
</dbReference>
<keyword evidence="2 4" id="KW-0547">Nucleotide-binding</keyword>
<dbReference type="InterPro" id="IPR002698">
    <property type="entry name" value="FTHF_cligase"/>
</dbReference>
<feature type="binding site" evidence="4">
    <location>
        <begin position="4"/>
        <end position="8"/>
    </location>
    <ligand>
        <name>ATP</name>
        <dbReference type="ChEBI" id="CHEBI:30616"/>
    </ligand>
</feature>
<keyword evidence="7" id="KW-1185">Reference proteome</keyword>
<dbReference type="PANTHER" id="PTHR23407">
    <property type="entry name" value="ATPASE INHIBITOR/5-FORMYLTETRAHYDROFOLATE CYCLO-LIGASE"/>
    <property type="match status" value="1"/>
</dbReference>
<protein>
    <recommendedName>
        <fullName evidence="5">5-formyltetrahydrofolate cyclo-ligase</fullName>
        <ecNumber evidence="5">6.3.3.2</ecNumber>
    </recommendedName>
</protein>
<dbReference type="AlphaFoldDB" id="A0A1T2X2J6"/>
<dbReference type="PANTHER" id="PTHR23407:SF1">
    <property type="entry name" value="5-FORMYLTETRAHYDROFOLATE CYCLO-LIGASE"/>
    <property type="match status" value="1"/>
</dbReference>
<evidence type="ECO:0000256" key="1">
    <source>
        <dbReference type="ARBA" id="ARBA00010638"/>
    </source>
</evidence>
<accession>A0A1T2X2J6</accession>
<evidence type="ECO:0000256" key="4">
    <source>
        <dbReference type="PIRSR" id="PIRSR006806-1"/>
    </source>
</evidence>
<comment type="cofactor">
    <cofactor evidence="5">
        <name>Mg(2+)</name>
        <dbReference type="ChEBI" id="CHEBI:18420"/>
    </cofactor>
</comment>
<dbReference type="EMBL" id="MSZX01000012">
    <property type="protein sequence ID" value="OPA74082.1"/>
    <property type="molecule type" value="Genomic_DNA"/>
</dbReference>
<dbReference type="GO" id="GO:0046872">
    <property type="term" value="F:metal ion binding"/>
    <property type="evidence" value="ECO:0007669"/>
    <property type="project" value="UniProtKB-KW"/>
</dbReference>
<name>A0A1T2X2J6_9BACL</name>
<sequence length="207" mass="24499">MGTKHDIRKRMEHLRKTLLPSEHKAKSERICRTTAQLFSHSNQDHHGPCKVFIYLPFRTEIDLMPLIHFCWDRKYEVYAPRVDKSTQQLELYRIRSEADLEIGTWGIREPKLTLPLFPVESWCNLDWILVPGLAFDEGGGRMGYGGGYYDRFMERMAQQASENGERQPRRVALAFEFQLLDTVPMEDHDFRVDYIITEEQTFYIDHK</sequence>
<dbReference type="STRING" id="1324314.BVG16_25365"/>
<keyword evidence="3 4" id="KW-0067">ATP-binding</keyword>
<dbReference type="InterPro" id="IPR037171">
    <property type="entry name" value="NagB/RpiA_transferase-like"/>
</dbReference>
<proteinExistence type="inferred from homology"/>
<dbReference type="RefSeq" id="WP_078501999.1">
    <property type="nucleotide sequence ID" value="NZ_MSZX01000012.1"/>
</dbReference>
<dbReference type="InterPro" id="IPR024185">
    <property type="entry name" value="FTHF_cligase-like_sf"/>
</dbReference>
<evidence type="ECO:0000256" key="5">
    <source>
        <dbReference type="RuleBase" id="RU361279"/>
    </source>
</evidence>
<comment type="caution">
    <text evidence="6">The sequence shown here is derived from an EMBL/GenBank/DDBJ whole genome shotgun (WGS) entry which is preliminary data.</text>
</comment>
<feature type="binding site" evidence="4">
    <location>
        <position position="55"/>
    </location>
    <ligand>
        <name>substrate</name>
    </ligand>
</feature>
<evidence type="ECO:0000256" key="3">
    <source>
        <dbReference type="ARBA" id="ARBA00022840"/>
    </source>
</evidence>
<evidence type="ECO:0000313" key="7">
    <source>
        <dbReference type="Proteomes" id="UP000190188"/>
    </source>
</evidence>
<evidence type="ECO:0000313" key="6">
    <source>
        <dbReference type="EMBL" id="OPA74082.1"/>
    </source>
</evidence>
<dbReference type="GO" id="GO:0005524">
    <property type="term" value="F:ATP binding"/>
    <property type="evidence" value="ECO:0007669"/>
    <property type="project" value="UniProtKB-KW"/>
</dbReference>
<dbReference type="GO" id="GO:0035999">
    <property type="term" value="P:tetrahydrofolate interconversion"/>
    <property type="evidence" value="ECO:0007669"/>
    <property type="project" value="TreeGrafter"/>
</dbReference>
<organism evidence="6 7">
    <name type="scientific">Paenibacillus selenitireducens</name>
    <dbReference type="NCBI Taxonomy" id="1324314"/>
    <lineage>
        <taxon>Bacteria</taxon>
        <taxon>Bacillati</taxon>
        <taxon>Bacillota</taxon>
        <taxon>Bacilli</taxon>
        <taxon>Bacillales</taxon>
        <taxon>Paenibacillaceae</taxon>
        <taxon>Paenibacillus</taxon>
    </lineage>
</organism>
<dbReference type="Pfam" id="PF01812">
    <property type="entry name" value="5-FTHF_cyc-lig"/>
    <property type="match status" value="1"/>
</dbReference>
<keyword evidence="5" id="KW-0479">Metal-binding</keyword>
<evidence type="ECO:0000256" key="2">
    <source>
        <dbReference type="ARBA" id="ARBA00022741"/>
    </source>
</evidence>
<dbReference type="Gene3D" id="3.40.50.10420">
    <property type="entry name" value="NagB/RpiA/CoA transferase-like"/>
    <property type="match status" value="1"/>
</dbReference>
<comment type="catalytic activity">
    <reaction evidence="5">
        <text>(6S)-5-formyl-5,6,7,8-tetrahydrofolate + ATP = (6R)-5,10-methenyltetrahydrofolate + ADP + phosphate</text>
        <dbReference type="Rhea" id="RHEA:10488"/>
        <dbReference type="ChEBI" id="CHEBI:30616"/>
        <dbReference type="ChEBI" id="CHEBI:43474"/>
        <dbReference type="ChEBI" id="CHEBI:57455"/>
        <dbReference type="ChEBI" id="CHEBI:57457"/>
        <dbReference type="ChEBI" id="CHEBI:456216"/>
        <dbReference type="EC" id="6.3.3.2"/>
    </reaction>
</comment>